<accession>A0A6P8ZTL1</accession>
<feature type="binding site" evidence="7">
    <location>
        <position position="241"/>
    </location>
    <ligand>
        <name>Zn(2+)</name>
        <dbReference type="ChEBI" id="CHEBI:29105"/>
    </ligand>
</feature>
<keyword evidence="6 8" id="KW-0472">Membrane</keyword>
<dbReference type="InterPro" id="IPR005744">
    <property type="entry name" value="Hy-lIII"/>
</dbReference>
<keyword evidence="7" id="KW-0862">Zinc</keyword>
<keyword evidence="4 8" id="KW-0812">Transmembrane</keyword>
<dbReference type="PANTHER" id="PTHR20855:SF3">
    <property type="entry name" value="LD03007P"/>
    <property type="match status" value="1"/>
</dbReference>
<evidence type="ECO:0000313" key="11">
    <source>
        <dbReference type="RefSeq" id="XP_034248604.1"/>
    </source>
</evidence>
<feature type="transmembrane region" description="Helical" evidence="8">
    <location>
        <begin position="87"/>
        <end position="111"/>
    </location>
</feature>
<sequence>MTMKVRNGSVSSDKVNNCEGLCGSTSSSVSWIFKTMHCVKWRNSPALSNQAYVPTTVEHVANILTHGLLIIPSAWASRDLMSRSQSWAQYLSALVYGSSLVLLFLMSTSFHTVHFCGLSRYLKDILHRTDRAMIYVFIAASYFPWLMLGPVASDGIGSHLWWLIWVLAFCGILYQQLFHERYKTLETIFYCFMGIAPATTIMPKDDFHGLTELKLGGLIYLIGVSFFKCDGRIPCAHAIWHLMVAWAAATHYNAVQKYLYP</sequence>
<evidence type="ECO:0000256" key="4">
    <source>
        <dbReference type="ARBA" id="ARBA00022692"/>
    </source>
</evidence>
<evidence type="ECO:0000256" key="2">
    <source>
        <dbReference type="ARBA" id="ARBA00007018"/>
    </source>
</evidence>
<feature type="binding site" evidence="7">
    <location>
        <position position="111"/>
    </location>
    <ligand>
        <name>Zn(2+)</name>
        <dbReference type="ChEBI" id="CHEBI:29105"/>
    </ligand>
</feature>
<gene>
    <name evidence="10 11" type="primary">LOC117649727</name>
</gene>
<dbReference type="Proteomes" id="UP000515158">
    <property type="component" value="Unplaced"/>
</dbReference>
<evidence type="ECO:0000256" key="3">
    <source>
        <dbReference type="ARBA" id="ARBA00022475"/>
    </source>
</evidence>
<dbReference type="GO" id="GO:0140911">
    <property type="term" value="F:pore-forming activity"/>
    <property type="evidence" value="ECO:0007669"/>
    <property type="project" value="InterPro"/>
</dbReference>
<dbReference type="Pfam" id="PF03006">
    <property type="entry name" value="HlyIII"/>
    <property type="match status" value="1"/>
</dbReference>
<evidence type="ECO:0000313" key="10">
    <source>
        <dbReference type="RefSeq" id="XP_034248603.1"/>
    </source>
</evidence>
<keyword evidence="5 8" id="KW-1133">Transmembrane helix</keyword>
<reference evidence="10 11" key="1">
    <citation type="submission" date="2025-04" db="UniProtKB">
        <authorList>
            <consortium name="RefSeq"/>
        </authorList>
    </citation>
    <scope>IDENTIFICATION</scope>
    <source>
        <tissue evidence="10 11">Total insect</tissue>
    </source>
</reference>
<dbReference type="KEGG" id="tpal:117649727"/>
<evidence type="ECO:0000256" key="8">
    <source>
        <dbReference type="SAM" id="Phobius"/>
    </source>
</evidence>
<dbReference type="GO" id="GO:0005886">
    <property type="term" value="C:plasma membrane"/>
    <property type="evidence" value="ECO:0007669"/>
    <property type="project" value="UniProtKB-SubCell"/>
</dbReference>
<evidence type="ECO:0000256" key="1">
    <source>
        <dbReference type="ARBA" id="ARBA00004651"/>
    </source>
</evidence>
<evidence type="ECO:0000313" key="9">
    <source>
        <dbReference type="Proteomes" id="UP000515158"/>
    </source>
</evidence>
<dbReference type="RefSeq" id="XP_034248603.1">
    <property type="nucleotide sequence ID" value="XM_034392712.1"/>
</dbReference>
<comment type="similarity">
    <text evidence="2">Belongs to the ADIPOR family.</text>
</comment>
<dbReference type="OrthoDB" id="186812at2759"/>
<dbReference type="PANTHER" id="PTHR20855">
    <property type="entry name" value="ADIPOR/PROGESTIN RECEPTOR-RELATED"/>
    <property type="match status" value="1"/>
</dbReference>
<dbReference type="NCBIfam" id="TIGR01065">
    <property type="entry name" value="hlyIII"/>
    <property type="match status" value="1"/>
</dbReference>
<feature type="transmembrane region" description="Helical" evidence="8">
    <location>
        <begin position="132"/>
        <end position="153"/>
    </location>
</feature>
<dbReference type="GeneID" id="117649727"/>
<protein>
    <submittedName>
        <fullName evidence="10 11">Monocyte to macrophage differentiation factor</fullName>
    </submittedName>
</protein>
<evidence type="ECO:0000256" key="5">
    <source>
        <dbReference type="ARBA" id="ARBA00022989"/>
    </source>
</evidence>
<evidence type="ECO:0000256" key="7">
    <source>
        <dbReference type="PIRSR" id="PIRSR604254-1"/>
    </source>
</evidence>
<dbReference type="InterPro" id="IPR004254">
    <property type="entry name" value="AdipoR/HlyIII-related"/>
</dbReference>
<comment type="subcellular location">
    <subcellularLocation>
        <location evidence="1">Cell membrane</location>
        <topology evidence="1">Multi-pass membrane protein</topology>
    </subcellularLocation>
</comment>
<keyword evidence="3" id="KW-1003">Cell membrane</keyword>
<proteinExistence type="inferred from homology"/>
<keyword evidence="7" id="KW-0479">Metal-binding</keyword>
<keyword evidence="9" id="KW-1185">Reference proteome</keyword>
<name>A0A6P8ZTL1_THRPL</name>
<dbReference type="RefSeq" id="XP_034248604.1">
    <property type="nucleotide sequence ID" value="XM_034392713.1"/>
</dbReference>
<feature type="binding site" evidence="7">
    <location>
        <position position="237"/>
    </location>
    <ligand>
        <name>Zn(2+)</name>
        <dbReference type="ChEBI" id="CHEBI:29105"/>
    </ligand>
</feature>
<dbReference type="GO" id="GO:0046872">
    <property type="term" value="F:metal ion binding"/>
    <property type="evidence" value="ECO:0007669"/>
    <property type="project" value="UniProtKB-KW"/>
</dbReference>
<evidence type="ECO:0000256" key="6">
    <source>
        <dbReference type="ARBA" id="ARBA00023136"/>
    </source>
</evidence>
<dbReference type="AlphaFoldDB" id="A0A6P8ZTL1"/>
<feature type="transmembrane region" description="Helical" evidence="8">
    <location>
        <begin position="159"/>
        <end position="178"/>
    </location>
</feature>
<organism evidence="10">
    <name type="scientific">Thrips palmi</name>
    <name type="common">Melon thrips</name>
    <dbReference type="NCBI Taxonomy" id="161013"/>
    <lineage>
        <taxon>Eukaryota</taxon>
        <taxon>Metazoa</taxon>
        <taxon>Ecdysozoa</taxon>
        <taxon>Arthropoda</taxon>
        <taxon>Hexapoda</taxon>
        <taxon>Insecta</taxon>
        <taxon>Pterygota</taxon>
        <taxon>Neoptera</taxon>
        <taxon>Paraneoptera</taxon>
        <taxon>Thysanoptera</taxon>
        <taxon>Terebrantia</taxon>
        <taxon>Thripoidea</taxon>
        <taxon>Thripidae</taxon>
        <taxon>Thrips</taxon>
    </lineage>
</organism>